<protein>
    <submittedName>
        <fullName evidence="3">Uncharacterized protein</fullName>
    </submittedName>
</protein>
<reference evidence="3" key="1">
    <citation type="submission" date="2022-11" db="UniProtKB">
        <authorList>
            <consortium name="WormBaseParasite"/>
        </authorList>
    </citation>
    <scope>IDENTIFICATION</scope>
</reference>
<dbReference type="Proteomes" id="UP000887566">
    <property type="component" value="Unplaced"/>
</dbReference>
<evidence type="ECO:0000313" key="2">
    <source>
        <dbReference type="Proteomes" id="UP000887566"/>
    </source>
</evidence>
<accession>A0A914WY67</accession>
<dbReference type="AlphaFoldDB" id="A0A914WY67"/>
<keyword evidence="2" id="KW-1185">Reference proteome</keyword>
<name>A0A914WY67_9BILA</name>
<evidence type="ECO:0000256" key="1">
    <source>
        <dbReference type="SAM" id="MobiDB-lite"/>
    </source>
</evidence>
<dbReference type="WBParaSite" id="PSAMB.scaffold56size92332.g1262.t1">
    <property type="protein sequence ID" value="PSAMB.scaffold56size92332.g1262.t1"/>
    <property type="gene ID" value="PSAMB.scaffold56size92332.g1262"/>
</dbReference>
<organism evidence="2 3">
    <name type="scientific">Plectus sambesii</name>
    <dbReference type="NCBI Taxonomy" id="2011161"/>
    <lineage>
        <taxon>Eukaryota</taxon>
        <taxon>Metazoa</taxon>
        <taxon>Ecdysozoa</taxon>
        <taxon>Nematoda</taxon>
        <taxon>Chromadorea</taxon>
        <taxon>Plectida</taxon>
        <taxon>Plectina</taxon>
        <taxon>Plectoidea</taxon>
        <taxon>Plectidae</taxon>
        <taxon>Plectus</taxon>
    </lineage>
</organism>
<proteinExistence type="predicted"/>
<sequence length="107" mass="11816">MLLTAIDNGTSAQLRSLYNEREMQPQQKLIGVPTTSCDINKRVRRSGTGNGRKQANKPALWESPKSPGSHDSSTHETTSKRTRFLSVVDTGQRGISVTMSDGTRRRS</sequence>
<feature type="region of interest" description="Disordered" evidence="1">
    <location>
        <begin position="34"/>
        <end position="107"/>
    </location>
</feature>
<evidence type="ECO:0000313" key="3">
    <source>
        <dbReference type="WBParaSite" id="PSAMB.scaffold56size92332.g1262.t1"/>
    </source>
</evidence>